<reference evidence="1" key="1">
    <citation type="submission" date="2021-01" db="EMBL/GenBank/DDBJ databases">
        <title>Whole genome shotgun sequence of Planosporangium mesophilum NBRC 109066.</title>
        <authorList>
            <person name="Komaki H."/>
            <person name="Tamura T."/>
        </authorList>
    </citation>
    <scope>NUCLEOTIDE SEQUENCE</scope>
    <source>
        <strain evidence="1">NBRC 109066</strain>
    </source>
</reference>
<dbReference type="Proteomes" id="UP000599074">
    <property type="component" value="Unassembled WGS sequence"/>
</dbReference>
<dbReference type="EMBL" id="BOON01000021">
    <property type="protein sequence ID" value="GII22842.1"/>
    <property type="molecule type" value="Genomic_DNA"/>
</dbReference>
<proteinExistence type="predicted"/>
<keyword evidence="2" id="KW-1185">Reference proteome</keyword>
<sequence>MPSDDGAMQAEFEGMVPWQYNSEIIECDTPHGLIDLHNDCVLEALAVQVGPPPSVVLTLHRPDGDRFQLVFHDVLEASFVQDSDDALPGAHNWDREEVSTVYGVDYTDMGTDALPRFEISLIVGTVALRSPRVSLTWLSR</sequence>
<accession>A0A8J3TCW3</accession>
<comment type="caution">
    <text evidence="1">The sequence shown here is derived from an EMBL/GenBank/DDBJ whole genome shotgun (WGS) entry which is preliminary data.</text>
</comment>
<name>A0A8J3TCW3_9ACTN</name>
<gene>
    <name evidence="1" type="ORF">Pme01_24390</name>
</gene>
<dbReference type="AlphaFoldDB" id="A0A8J3TCW3"/>
<organism evidence="1 2">
    <name type="scientific">Planosporangium mesophilum</name>
    <dbReference type="NCBI Taxonomy" id="689768"/>
    <lineage>
        <taxon>Bacteria</taxon>
        <taxon>Bacillati</taxon>
        <taxon>Actinomycetota</taxon>
        <taxon>Actinomycetes</taxon>
        <taxon>Micromonosporales</taxon>
        <taxon>Micromonosporaceae</taxon>
        <taxon>Planosporangium</taxon>
    </lineage>
</organism>
<evidence type="ECO:0000313" key="2">
    <source>
        <dbReference type="Proteomes" id="UP000599074"/>
    </source>
</evidence>
<protein>
    <submittedName>
        <fullName evidence="1">Uncharacterized protein</fullName>
    </submittedName>
</protein>
<evidence type="ECO:0000313" key="1">
    <source>
        <dbReference type="EMBL" id="GII22842.1"/>
    </source>
</evidence>